<feature type="binding site" evidence="5">
    <location>
        <begin position="205"/>
        <end position="211"/>
    </location>
    <ligand>
        <name>2-oxoglutarate</name>
        <dbReference type="ChEBI" id="CHEBI:16810"/>
    </ligand>
</feature>
<dbReference type="Gene3D" id="2.60.120.590">
    <property type="entry name" value="Alpha-ketoglutarate-dependent dioxygenase AlkB-like"/>
    <property type="match status" value="1"/>
</dbReference>
<dbReference type="PANTHER" id="PTHR16557:SF2">
    <property type="entry name" value="NUCLEIC ACID DIOXYGENASE ALKBH1"/>
    <property type="match status" value="1"/>
</dbReference>
<keyword evidence="9" id="KW-1185">Reference proteome</keyword>
<accession>A0A840C814</accession>
<keyword evidence="3 8" id="KW-0560">Oxidoreductase</keyword>
<dbReference type="SUPFAM" id="SSF51197">
    <property type="entry name" value="Clavaminate synthase-like"/>
    <property type="match status" value="1"/>
</dbReference>
<dbReference type="GO" id="GO:0035516">
    <property type="term" value="F:broad specificity oxidative DNA demethylase activity"/>
    <property type="evidence" value="ECO:0007669"/>
    <property type="project" value="UniProtKB-EC"/>
</dbReference>
<feature type="binding site" evidence="5">
    <location>
        <position position="74"/>
    </location>
    <ligand>
        <name>substrate</name>
    </ligand>
</feature>
<dbReference type="GO" id="GO:0035515">
    <property type="term" value="F:oxidative RNA demethylase activity"/>
    <property type="evidence" value="ECO:0007669"/>
    <property type="project" value="TreeGrafter"/>
</dbReference>
<comment type="caution">
    <text evidence="8">The sequence shown here is derived from an EMBL/GenBank/DDBJ whole genome shotgun (WGS) entry which is preliminary data.</text>
</comment>
<feature type="binding site" evidence="5">
    <location>
        <begin position="120"/>
        <end position="122"/>
    </location>
    <ligand>
        <name>2-oxoglutarate</name>
        <dbReference type="ChEBI" id="CHEBI:16810"/>
    </ligand>
</feature>
<dbReference type="Pfam" id="PF13532">
    <property type="entry name" value="2OG-FeII_Oxy_2"/>
    <property type="match status" value="1"/>
</dbReference>
<comment type="cofactor">
    <cofactor evidence="6">
        <name>Fe(2+)</name>
        <dbReference type="ChEBI" id="CHEBI:29033"/>
    </cofactor>
    <text evidence="6">Binds 1 Fe(2+) ion per subunit.</text>
</comment>
<gene>
    <name evidence="8" type="ORF">GGR17_001356</name>
</gene>
<dbReference type="AlphaFoldDB" id="A0A840C814"/>
<feature type="binding site" evidence="5">
    <location>
        <begin position="81"/>
        <end position="83"/>
    </location>
    <ligand>
        <name>substrate</name>
    </ligand>
</feature>
<evidence type="ECO:0000256" key="2">
    <source>
        <dbReference type="ARBA" id="ARBA00022964"/>
    </source>
</evidence>
<feature type="binding site" evidence="5">
    <location>
        <position position="135"/>
    </location>
    <ligand>
        <name>substrate</name>
    </ligand>
</feature>
<keyword evidence="4 6" id="KW-0408">Iron</keyword>
<keyword evidence="8" id="KW-0808">Transferase</keyword>
<keyword evidence="1 6" id="KW-0479">Metal-binding</keyword>
<evidence type="ECO:0000256" key="5">
    <source>
        <dbReference type="PIRSR" id="PIRSR604574-1"/>
    </source>
</evidence>
<evidence type="ECO:0000256" key="1">
    <source>
        <dbReference type="ARBA" id="ARBA00022723"/>
    </source>
</evidence>
<dbReference type="InterPro" id="IPR027450">
    <property type="entry name" value="AlkB-like"/>
</dbReference>
<dbReference type="GO" id="GO:0008198">
    <property type="term" value="F:ferrous iron binding"/>
    <property type="evidence" value="ECO:0007669"/>
    <property type="project" value="TreeGrafter"/>
</dbReference>
<feature type="binding site" evidence="6">
    <location>
        <position position="133"/>
    </location>
    <ligand>
        <name>Fe cation</name>
        <dbReference type="ChEBI" id="CHEBI:24875"/>
        <note>catalytic</note>
    </ligand>
</feature>
<dbReference type="GO" id="GO:0035513">
    <property type="term" value="P:oxidative RNA demethylation"/>
    <property type="evidence" value="ECO:0007669"/>
    <property type="project" value="TreeGrafter"/>
</dbReference>
<reference evidence="8" key="1">
    <citation type="submission" date="2020-08" db="EMBL/GenBank/DDBJ databases">
        <title>Genomic Encyclopedia of Type Strains, Phase IV (KMG-IV): sequencing the most valuable type-strain genomes for metagenomic binning, comparative biology and taxonomic classification.</title>
        <authorList>
            <person name="Goeker M."/>
        </authorList>
    </citation>
    <scope>NUCLEOTIDE SEQUENCE [LARGE SCALE GENOMIC DNA]</scope>
    <source>
        <strain evidence="8">DSM 105040</strain>
    </source>
</reference>
<dbReference type="GO" id="GO:0005737">
    <property type="term" value="C:cytoplasm"/>
    <property type="evidence" value="ECO:0007669"/>
    <property type="project" value="TreeGrafter"/>
</dbReference>
<dbReference type="PROSITE" id="PS51471">
    <property type="entry name" value="FE2OG_OXY"/>
    <property type="match status" value="1"/>
</dbReference>
<feature type="binding site" evidence="5">
    <location>
        <position position="161"/>
    </location>
    <ligand>
        <name>substrate</name>
    </ligand>
</feature>
<dbReference type="InterPro" id="IPR037151">
    <property type="entry name" value="AlkB-like_sf"/>
</dbReference>
<dbReference type="EMBL" id="JACIEQ010000001">
    <property type="protein sequence ID" value="MBB4021565.1"/>
    <property type="molecule type" value="Genomic_DNA"/>
</dbReference>
<feature type="binding site" evidence="6">
    <location>
        <position position="187"/>
    </location>
    <ligand>
        <name>Fe cation</name>
        <dbReference type="ChEBI" id="CHEBI:24875"/>
        <note>catalytic</note>
    </ligand>
</feature>
<feature type="domain" description="Fe2OG dioxygenase" evidence="7">
    <location>
        <begin position="113"/>
        <end position="214"/>
    </location>
</feature>
<evidence type="ECO:0000256" key="4">
    <source>
        <dbReference type="ARBA" id="ARBA00023004"/>
    </source>
</evidence>
<dbReference type="InterPro" id="IPR004574">
    <property type="entry name" value="Alkb"/>
</dbReference>
<protein>
    <submittedName>
        <fullName evidence="8">Alkylated DNA repair protein (DNA oxidative demethylase)</fullName>
        <ecNumber evidence="8">1.14.11.33</ecNumber>
    </submittedName>
</protein>
<organism evidence="8 9">
    <name type="scientific">Actibacterium naphthalenivorans</name>
    <dbReference type="NCBI Taxonomy" id="1614693"/>
    <lineage>
        <taxon>Bacteria</taxon>
        <taxon>Pseudomonadati</taxon>
        <taxon>Pseudomonadota</taxon>
        <taxon>Alphaproteobacteria</taxon>
        <taxon>Rhodobacterales</taxon>
        <taxon>Roseobacteraceae</taxon>
        <taxon>Actibacterium</taxon>
    </lineage>
</organism>
<keyword evidence="8" id="KW-0489">Methyltransferase</keyword>
<feature type="binding site" evidence="6">
    <location>
        <position position="131"/>
    </location>
    <ligand>
        <name>Fe cation</name>
        <dbReference type="ChEBI" id="CHEBI:24875"/>
        <note>catalytic</note>
    </ligand>
</feature>
<evidence type="ECO:0000256" key="6">
    <source>
        <dbReference type="PIRSR" id="PIRSR604574-2"/>
    </source>
</evidence>
<dbReference type="PANTHER" id="PTHR16557">
    <property type="entry name" value="ALKYLATED DNA REPAIR PROTEIN ALKB-RELATED"/>
    <property type="match status" value="1"/>
</dbReference>
<dbReference type="GO" id="GO:0032259">
    <property type="term" value="P:methylation"/>
    <property type="evidence" value="ECO:0007669"/>
    <property type="project" value="UniProtKB-KW"/>
</dbReference>
<sequence length="214" mass="23384">MKRPIRPGVSSGLPRPTVVLRGFELFRTYLDLAAQAALVGALRGVIRAAPLFSPMTPYGKPMRVRMTSAGRYGWYSDRSGYRYVPRHPGGSPWPPIPPEVLSVWHSVTGLERAPDCCLVNFYDADARMGMHQDRDEADFGFPVVSISLGDDGLFRIGNTTRGGSTQSIWLQSGDVMVMGGAARLAYHGVDRIRPGSSALLPRGGRINLTLRVVD</sequence>
<dbReference type="Proteomes" id="UP000585681">
    <property type="component" value="Unassembled WGS sequence"/>
</dbReference>
<evidence type="ECO:0000313" key="8">
    <source>
        <dbReference type="EMBL" id="MBB4021565.1"/>
    </source>
</evidence>
<dbReference type="GO" id="GO:0008168">
    <property type="term" value="F:methyltransferase activity"/>
    <property type="evidence" value="ECO:0007669"/>
    <property type="project" value="UniProtKB-KW"/>
</dbReference>
<evidence type="ECO:0000259" key="7">
    <source>
        <dbReference type="PROSITE" id="PS51471"/>
    </source>
</evidence>
<dbReference type="EC" id="1.14.11.33" evidence="8"/>
<dbReference type="RefSeq" id="WP_255353359.1">
    <property type="nucleotide sequence ID" value="NZ_JACIEQ010000001.1"/>
</dbReference>
<keyword evidence="2" id="KW-0223">Dioxygenase</keyword>
<proteinExistence type="predicted"/>
<name>A0A840C814_9RHOB</name>
<evidence type="ECO:0000313" key="9">
    <source>
        <dbReference type="Proteomes" id="UP000585681"/>
    </source>
</evidence>
<dbReference type="InterPro" id="IPR005123">
    <property type="entry name" value="Oxoglu/Fe-dep_dioxygenase_dom"/>
</dbReference>
<evidence type="ECO:0000256" key="3">
    <source>
        <dbReference type="ARBA" id="ARBA00023002"/>
    </source>
</evidence>